<evidence type="ECO:0000256" key="2">
    <source>
        <dbReference type="ARBA" id="ARBA00022723"/>
    </source>
</evidence>
<dbReference type="AlphaFoldDB" id="A0A9P6JHI5"/>
<keyword evidence="3 4" id="KW-0408">Iron</keyword>
<feature type="domain" description="Cytochrome b5 heme-binding" evidence="5">
    <location>
        <begin position="6"/>
        <end position="58"/>
    </location>
</feature>
<accession>A0A9P6JHI5</accession>
<dbReference type="SUPFAM" id="SSF55856">
    <property type="entry name" value="Cytochrome b5-like heme/steroid binding domain"/>
    <property type="match status" value="1"/>
</dbReference>
<dbReference type="Pfam" id="PF00173">
    <property type="entry name" value="Cyt-b5"/>
    <property type="match status" value="1"/>
</dbReference>
<dbReference type="GO" id="GO:0020037">
    <property type="term" value="F:heme binding"/>
    <property type="evidence" value="ECO:0007669"/>
    <property type="project" value="UniProtKB-UniRule"/>
</dbReference>
<keyword evidence="1 4" id="KW-0349">Heme</keyword>
<dbReference type="Proteomes" id="UP000749646">
    <property type="component" value="Unassembled WGS sequence"/>
</dbReference>
<name>A0A9P6JHI5_9FUNG</name>
<comment type="caution">
    <text evidence="6">The sequence shown here is derived from an EMBL/GenBank/DDBJ whole genome shotgun (WGS) entry which is preliminary data.</text>
</comment>
<dbReference type="PRINTS" id="PR00363">
    <property type="entry name" value="CYTOCHROMEB5"/>
</dbReference>
<dbReference type="GO" id="GO:0004128">
    <property type="term" value="F:cytochrome-b5 reductase activity, acting on NAD(P)H"/>
    <property type="evidence" value="ECO:0007669"/>
    <property type="project" value="TreeGrafter"/>
</dbReference>
<evidence type="ECO:0000259" key="5">
    <source>
        <dbReference type="PROSITE" id="PS50255"/>
    </source>
</evidence>
<dbReference type="GO" id="GO:0005737">
    <property type="term" value="C:cytoplasm"/>
    <property type="evidence" value="ECO:0007669"/>
    <property type="project" value="TreeGrafter"/>
</dbReference>
<comment type="similarity">
    <text evidence="4">Belongs to the cytochrome b5 family.</text>
</comment>
<evidence type="ECO:0000256" key="1">
    <source>
        <dbReference type="ARBA" id="ARBA00022617"/>
    </source>
</evidence>
<evidence type="ECO:0000256" key="3">
    <source>
        <dbReference type="ARBA" id="ARBA00023004"/>
    </source>
</evidence>
<dbReference type="InterPro" id="IPR036400">
    <property type="entry name" value="Cyt_B5-like_heme/steroid_sf"/>
</dbReference>
<dbReference type="GO" id="GO:0046872">
    <property type="term" value="F:metal ion binding"/>
    <property type="evidence" value="ECO:0007669"/>
    <property type="project" value="UniProtKB-UniRule"/>
</dbReference>
<keyword evidence="7" id="KW-1185">Reference proteome</keyword>
<keyword evidence="2 4" id="KW-0479">Metal-binding</keyword>
<evidence type="ECO:0000313" key="6">
    <source>
        <dbReference type="EMBL" id="KAF9979972.1"/>
    </source>
</evidence>
<evidence type="ECO:0000256" key="4">
    <source>
        <dbReference type="RuleBase" id="RU362121"/>
    </source>
</evidence>
<proteinExistence type="inferred from homology"/>
<dbReference type="InterPro" id="IPR018506">
    <property type="entry name" value="Cyt_B5_heme-BS"/>
</dbReference>
<dbReference type="PROSITE" id="PS00191">
    <property type="entry name" value="CYTOCHROME_B5_1"/>
    <property type="match status" value="1"/>
</dbReference>
<dbReference type="EMBL" id="JAAAHW010003931">
    <property type="protein sequence ID" value="KAF9979972.1"/>
    <property type="molecule type" value="Genomic_DNA"/>
</dbReference>
<organism evidence="6 7">
    <name type="scientific">Modicella reniformis</name>
    <dbReference type="NCBI Taxonomy" id="1440133"/>
    <lineage>
        <taxon>Eukaryota</taxon>
        <taxon>Fungi</taxon>
        <taxon>Fungi incertae sedis</taxon>
        <taxon>Mucoromycota</taxon>
        <taxon>Mortierellomycotina</taxon>
        <taxon>Mortierellomycetes</taxon>
        <taxon>Mortierellales</taxon>
        <taxon>Mortierellaceae</taxon>
        <taxon>Modicella</taxon>
    </lineage>
</organism>
<protein>
    <submittedName>
        <fullName evidence="6">Sphingolipid delta-4 desaturase</fullName>
    </submittedName>
</protein>
<evidence type="ECO:0000313" key="7">
    <source>
        <dbReference type="Proteomes" id="UP000749646"/>
    </source>
</evidence>
<dbReference type="InterPro" id="IPR001199">
    <property type="entry name" value="Cyt_B5-like_heme/steroid-bd"/>
</dbReference>
<dbReference type="Gene3D" id="3.10.120.10">
    <property type="entry name" value="Cytochrome b5-like heme/steroid binding domain"/>
    <property type="match status" value="1"/>
</dbReference>
<sequence>MGVDNETTFTWQELAKHNTAGDLLVAIRGNVYDVTRFLKRHPGGMDTLLLGAGRDVTP</sequence>
<dbReference type="SMART" id="SM01117">
    <property type="entry name" value="Cyt-b5"/>
    <property type="match status" value="1"/>
</dbReference>
<dbReference type="InterPro" id="IPR051872">
    <property type="entry name" value="Cytochrome_b5/Flavoprotein_Rdt"/>
</dbReference>
<reference evidence="6" key="1">
    <citation type="journal article" date="2020" name="Fungal Divers.">
        <title>Resolving the Mortierellaceae phylogeny through synthesis of multi-gene phylogenetics and phylogenomics.</title>
        <authorList>
            <person name="Vandepol N."/>
            <person name="Liber J."/>
            <person name="Desiro A."/>
            <person name="Na H."/>
            <person name="Kennedy M."/>
            <person name="Barry K."/>
            <person name="Grigoriev I.V."/>
            <person name="Miller A.N."/>
            <person name="O'Donnell K."/>
            <person name="Stajich J.E."/>
            <person name="Bonito G."/>
        </authorList>
    </citation>
    <scope>NUCLEOTIDE SEQUENCE</scope>
    <source>
        <strain evidence="6">MES-2147</strain>
    </source>
</reference>
<dbReference type="PANTHER" id="PTHR46237:SF1">
    <property type="entry name" value="CYTOCHROME B5 REDUCTASE 4"/>
    <property type="match status" value="1"/>
</dbReference>
<dbReference type="PANTHER" id="PTHR46237">
    <property type="entry name" value="CYTOCHROME B5 REDUCTASE 4 FAMILY MEMBER"/>
    <property type="match status" value="1"/>
</dbReference>
<dbReference type="OrthoDB" id="432299at2759"/>
<feature type="non-terminal residue" evidence="6">
    <location>
        <position position="58"/>
    </location>
</feature>
<gene>
    <name evidence="6" type="primary">DES1_2</name>
    <name evidence="6" type="ORF">BGZ65_005740</name>
</gene>
<dbReference type="PROSITE" id="PS50255">
    <property type="entry name" value="CYTOCHROME_B5_2"/>
    <property type="match status" value="1"/>
</dbReference>